<reference evidence="1 2" key="1">
    <citation type="submission" date="2023-08" db="EMBL/GenBank/DDBJ databases">
        <title>The draft genome sequence of Paracraurococcus sp. LOR1-02.</title>
        <authorList>
            <person name="Kingkaew E."/>
            <person name="Tanasupawat S."/>
        </authorList>
    </citation>
    <scope>NUCLEOTIDE SEQUENCE [LARGE SCALE GENOMIC DNA]</scope>
    <source>
        <strain evidence="1 2">LOR1-02</strain>
    </source>
</reference>
<proteinExistence type="predicted"/>
<keyword evidence="2" id="KW-1185">Reference proteome</keyword>
<dbReference type="InterPro" id="IPR011049">
    <property type="entry name" value="Serralysin-like_metalloprot_C"/>
</dbReference>
<dbReference type="Pfam" id="PF00353">
    <property type="entry name" value="HemolysinCabind"/>
    <property type="match status" value="3"/>
</dbReference>
<dbReference type="Gene3D" id="2.150.10.10">
    <property type="entry name" value="Serralysin-like metalloprotease, C-terminal"/>
    <property type="match status" value="2"/>
</dbReference>
<organism evidence="1 2">
    <name type="scientific">Paracraurococcus lichenis</name>
    <dbReference type="NCBI Taxonomy" id="3064888"/>
    <lineage>
        <taxon>Bacteria</taxon>
        <taxon>Pseudomonadati</taxon>
        <taxon>Pseudomonadota</taxon>
        <taxon>Alphaproteobacteria</taxon>
        <taxon>Acetobacterales</taxon>
        <taxon>Roseomonadaceae</taxon>
        <taxon>Paracraurococcus</taxon>
    </lineage>
</organism>
<evidence type="ECO:0000313" key="1">
    <source>
        <dbReference type="EMBL" id="MDO9707407.1"/>
    </source>
</evidence>
<dbReference type="SUPFAM" id="SSF51120">
    <property type="entry name" value="beta-Roll"/>
    <property type="match status" value="2"/>
</dbReference>
<dbReference type="Proteomes" id="UP001243009">
    <property type="component" value="Unassembled WGS sequence"/>
</dbReference>
<accession>A0ABT9DU39</accession>
<gene>
    <name evidence="1" type="ORF">Q7A36_03550</name>
</gene>
<sequence length="261" mass="27138">MSIRIAASDLADGSGHPALGAVLWDLGRFNLILGTPDNESLIGTPGRDLILGRGGFDGIYGQAGDDVIIGNGQLVGDAGDDVLIATAPTPQQVVGSQIIAGPGDDLLIGGVLDDQLFGEAGRDTILGGPDNDRIVGGLDPDLMFGGAGHDRFEFTIYPIFGSPGSEPVYLADTGQGLGRRDVIGDFEPGADVLSLAGYGISTFIGMSEFSGDGVGQVRYEIRHGSTIVQFRGTYILSPEIFPAEIELRGIHHLSAADFDLV</sequence>
<dbReference type="EMBL" id="JAUTWS010000002">
    <property type="protein sequence ID" value="MDO9707407.1"/>
    <property type="molecule type" value="Genomic_DNA"/>
</dbReference>
<dbReference type="InterPro" id="IPR001343">
    <property type="entry name" value="Hemolysn_Ca-bd"/>
</dbReference>
<dbReference type="PRINTS" id="PR00313">
    <property type="entry name" value="CABNDNGRPT"/>
</dbReference>
<comment type="caution">
    <text evidence="1">The sequence shown here is derived from an EMBL/GenBank/DDBJ whole genome shotgun (WGS) entry which is preliminary data.</text>
</comment>
<dbReference type="RefSeq" id="WP_305102272.1">
    <property type="nucleotide sequence ID" value="NZ_JAUTWS010000002.1"/>
</dbReference>
<protein>
    <submittedName>
        <fullName evidence="1">Calcium-binding protein</fullName>
    </submittedName>
</protein>
<name>A0ABT9DU39_9PROT</name>
<evidence type="ECO:0000313" key="2">
    <source>
        <dbReference type="Proteomes" id="UP001243009"/>
    </source>
</evidence>